<feature type="domain" description="D-isomer specific 2-hydroxyacid dehydrogenase NAD-binding" evidence="6">
    <location>
        <begin position="106"/>
        <end position="293"/>
    </location>
</feature>
<evidence type="ECO:0000256" key="2">
    <source>
        <dbReference type="ARBA" id="ARBA00023002"/>
    </source>
</evidence>
<proteinExistence type="inferred from homology"/>
<evidence type="ECO:0000259" key="5">
    <source>
        <dbReference type="Pfam" id="PF00389"/>
    </source>
</evidence>
<evidence type="ECO:0000256" key="1">
    <source>
        <dbReference type="ARBA" id="ARBA00005854"/>
    </source>
</evidence>
<dbReference type="InterPro" id="IPR050418">
    <property type="entry name" value="D-iso_2-hydroxyacid_DH_PdxB"/>
</dbReference>
<keyword evidence="2 4" id="KW-0560">Oxidoreductase</keyword>
<dbReference type="InterPro" id="IPR036291">
    <property type="entry name" value="NAD(P)-bd_dom_sf"/>
</dbReference>
<dbReference type="SUPFAM" id="SSF51735">
    <property type="entry name" value="NAD(P)-binding Rossmann-fold domains"/>
    <property type="match status" value="1"/>
</dbReference>
<accession>A0A1G7XRA3</accession>
<dbReference type="PANTHER" id="PTHR43761">
    <property type="entry name" value="D-ISOMER SPECIFIC 2-HYDROXYACID DEHYDROGENASE FAMILY PROTEIN (AFU_ORTHOLOGUE AFUA_1G13630)"/>
    <property type="match status" value="1"/>
</dbReference>
<keyword evidence="3" id="KW-0520">NAD</keyword>
<protein>
    <submittedName>
        <fullName evidence="7">D-3-phosphoglycerate dehydrogenase</fullName>
    </submittedName>
</protein>
<name>A0A1G7XRA3_9FLAO</name>
<dbReference type="EMBL" id="FNCW01000009">
    <property type="protein sequence ID" value="SDG86230.1"/>
    <property type="molecule type" value="Genomic_DNA"/>
</dbReference>
<evidence type="ECO:0000256" key="4">
    <source>
        <dbReference type="RuleBase" id="RU003719"/>
    </source>
</evidence>
<dbReference type="RefSeq" id="WP_093368270.1">
    <property type="nucleotide sequence ID" value="NZ_FNCW01000009.1"/>
</dbReference>
<reference evidence="7 8" key="1">
    <citation type="submission" date="2016-10" db="EMBL/GenBank/DDBJ databases">
        <authorList>
            <person name="de Groot N.N."/>
        </authorList>
    </citation>
    <scope>NUCLEOTIDE SEQUENCE [LARGE SCALE GENOMIC DNA]</scope>
    <source>
        <strain evidence="7 8">DSM 19803</strain>
    </source>
</reference>
<comment type="similarity">
    <text evidence="1 4">Belongs to the D-isomer specific 2-hydroxyacid dehydrogenase family.</text>
</comment>
<evidence type="ECO:0000256" key="3">
    <source>
        <dbReference type="ARBA" id="ARBA00023027"/>
    </source>
</evidence>
<dbReference type="PANTHER" id="PTHR43761:SF1">
    <property type="entry name" value="D-ISOMER SPECIFIC 2-HYDROXYACID DEHYDROGENASE CATALYTIC DOMAIN-CONTAINING PROTEIN-RELATED"/>
    <property type="match status" value="1"/>
</dbReference>
<dbReference type="SUPFAM" id="SSF52283">
    <property type="entry name" value="Formate/glycerate dehydrogenase catalytic domain-like"/>
    <property type="match status" value="1"/>
</dbReference>
<dbReference type="AlphaFoldDB" id="A0A1G7XRA3"/>
<dbReference type="Proteomes" id="UP000199296">
    <property type="component" value="Unassembled WGS sequence"/>
</dbReference>
<feature type="domain" description="D-isomer specific 2-hydroxyacid dehydrogenase catalytic" evidence="5">
    <location>
        <begin position="5"/>
        <end position="315"/>
    </location>
</feature>
<dbReference type="Gene3D" id="3.40.50.720">
    <property type="entry name" value="NAD(P)-binding Rossmann-like Domain"/>
    <property type="match status" value="2"/>
</dbReference>
<dbReference type="InterPro" id="IPR006139">
    <property type="entry name" value="D-isomer_2_OHA_DH_cat_dom"/>
</dbReference>
<dbReference type="Pfam" id="PF00389">
    <property type="entry name" value="2-Hacid_dh"/>
    <property type="match status" value="1"/>
</dbReference>
<evidence type="ECO:0000313" key="8">
    <source>
        <dbReference type="Proteomes" id="UP000199296"/>
    </source>
</evidence>
<evidence type="ECO:0000259" key="6">
    <source>
        <dbReference type="Pfam" id="PF02826"/>
    </source>
</evidence>
<dbReference type="PROSITE" id="PS00065">
    <property type="entry name" value="D_2_HYDROXYACID_DH_1"/>
    <property type="match status" value="1"/>
</dbReference>
<dbReference type="GO" id="GO:0051287">
    <property type="term" value="F:NAD binding"/>
    <property type="evidence" value="ECO:0007669"/>
    <property type="project" value="InterPro"/>
</dbReference>
<dbReference type="InterPro" id="IPR006140">
    <property type="entry name" value="D-isomer_DH_NAD-bd"/>
</dbReference>
<dbReference type="STRING" id="470826.SAMN04488027_10955"/>
<organism evidence="7 8">
    <name type="scientific">Psychroflexus sediminis</name>
    <dbReference type="NCBI Taxonomy" id="470826"/>
    <lineage>
        <taxon>Bacteria</taxon>
        <taxon>Pseudomonadati</taxon>
        <taxon>Bacteroidota</taxon>
        <taxon>Flavobacteriia</taxon>
        <taxon>Flavobacteriales</taxon>
        <taxon>Flavobacteriaceae</taxon>
        <taxon>Psychroflexus</taxon>
    </lineage>
</organism>
<sequence>MKLLATDGFSDVGIQLLKEAGHEVVIKNVASNQLTNYINTNHIEGLLVKGSTPLSKSIISEMPSLKLIGNCDRNSNHIDLDFANQNNIKVFHAEHAWTNSTAELTIAHLLSCMRHLKDSNREMPLEGDQNFNVLRRSFSGGIEVKNKILGIIGFGKVGQEVAKKAISLGMEVKFYDKNTKSTELEISFYDKQTLKFEVSSSSLDEILSTSDVVSLHIPETTDYLIGAKELQKMKSTAGLINTSHGKCVDEVALVKSLDNNTLMFGALDVFEEEPQPPVQLLMNPKLSLSPHIGGATQETQHRIAQELSQQIITFLNLIT</sequence>
<keyword evidence="8" id="KW-1185">Reference proteome</keyword>
<dbReference type="GO" id="GO:0016616">
    <property type="term" value="F:oxidoreductase activity, acting on the CH-OH group of donors, NAD or NADP as acceptor"/>
    <property type="evidence" value="ECO:0007669"/>
    <property type="project" value="InterPro"/>
</dbReference>
<evidence type="ECO:0000313" key="7">
    <source>
        <dbReference type="EMBL" id="SDG86230.1"/>
    </source>
</evidence>
<dbReference type="OrthoDB" id="9805416at2"/>
<dbReference type="Pfam" id="PF02826">
    <property type="entry name" value="2-Hacid_dh_C"/>
    <property type="match status" value="1"/>
</dbReference>
<dbReference type="InterPro" id="IPR029752">
    <property type="entry name" value="D-isomer_DH_CS1"/>
</dbReference>
<gene>
    <name evidence="7" type="ORF">SAMN04488027_10955</name>
</gene>